<sequence length="436" mass="49275">MAEQSVQPQGYQPRIVDTQIERYLRIFGAVEIAGTKWCGKTWAARQHGASITYVDRDNNLQIAHADPSLMLLGEQPHIIDEWQLAPAIWDEVRHQVDDNSSRKGQWILTGSSTPLFNKLPNHSGSGRIGRIKMHPMTLAESGLSTQTVSLQGLFNHEFTPAQQELPTQQLFDAVCRGGWPETQHMPVEDAQIIIREYIRLTLEHSFATHQKNTDIARRLLQSLARNVGQAQTYKTLGTDMFGADAEETGFENFISTRSIAEYLELFQHMFVIDEIPGWVPAARSPKRLRTKPKRYFADPSIAATVLGMTSGSLLNDWQTFGLLFENLVIRDLQVYAQSLPQTSDVPVRYYHDDSDLECDAIIELTDGRWAGIEIKVSHDKVDQAAENLLRLRRKLVEHPKSQTREPEFLAVIIGVGKFAYQREDGVYVIPLGTLSV</sequence>
<proteinExistence type="predicted"/>
<reference evidence="3" key="2">
    <citation type="submission" date="2020-09" db="EMBL/GenBank/DDBJ databases">
        <authorList>
            <person name="Sun Q."/>
            <person name="Sedlacek I."/>
        </authorList>
    </citation>
    <scope>NUCLEOTIDE SEQUENCE</scope>
    <source>
        <strain evidence="3">CCM 8606</strain>
    </source>
</reference>
<evidence type="ECO:0000313" key="3">
    <source>
        <dbReference type="EMBL" id="GGI14083.1"/>
    </source>
</evidence>
<dbReference type="AlphaFoldDB" id="A0A8J3AGR5"/>
<dbReference type="PANTHER" id="PTHR43566:SF2">
    <property type="entry name" value="DUF4143 DOMAIN-CONTAINING PROTEIN"/>
    <property type="match status" value="1"/>
</dbReference>
<dbReference type="InterPro" id="IPR025420">
    <property type="entry name" value="DUF4143"/>
</dbReference>
<feature type="domain" description="AAA" evidence="1">
    <location>
        <begin position="30"/>
        <end position="140"/>
    </location>
</feature>
<accession>A0A8J3AGR5</accession>
<dbReference type="RefSeq" id="WP_188355091.1">
    <property type="nucleotide sequence ID" value="NZ_BMDH01000002.1"/>
</dbReference>
<name>A0A8J3AGR5_9BIFI</name>
<gene>
    <name evidence="3" type="ORF">GCM10007377_09160</name>
</gene>
<dbReference type="Proteomes" id="UP000619536">
    <property type="component" value="Unassembled WGS sequence"/>
</dbReference>
<evidence type="ECO:0000259" key="1">
    <source>
        <dbReference type="Pfam" id="PF13173"/>
    </source>
</evidence>
<dbReference type="PANTHER" id="PTHR43566">
    <property type="entry name" value="CONSERVED PROTEIN"/>
    <property type="match status" value="1"/>
</dbReference>
<feature type="domain" description="DUF4143" evidence="2">
    <location>
        <begin position="210"/>
        <end position="376"/>
    </location>
</feature>
<reference evidence="3" key="1">
    <citation type="journal article" date="2014" name="Int. J. Syst. Evol. Microbiol.">
        <title>Complete genome sequence of Corynebacterium casei LMG S-19264T (=DSM 44701T), isolated from a smear-ripened cheese.</title>
        <authorList>
            <consortium name="US DOE Joint Genome Institute (JGI-PGF)"/>
            <person name="Walter F."/>
            <person name="Albersmeier A."/>
            <person name="Kalinowski J."/>
            <person name="Ruckert C."/>
        </authorList>
    </citation>
    <scope>NUCLEOTIDE SEQUENCE</scope>
    <source>
        <strain evidence="3">CCM 8606</strain>
    </source>
</reference>
<protein>
    <submittedName>
        <fullName evidence="3">ATPase AAA</fullName>
    </submittedName>
</protein>
<dbReference type="Pfam" id="PF13635">
    <property type="entry name" value="DUF4143"/>
    <property type="match status" value="1"/>
</dbReference>
<organism evidence="3 4">
    <name type="scientific">Galliscardovia ingluviei</name>
    <dbReference type="NCBI Taxonomy" id="1769422"/>
    <lineage>
        <taxon>Bacteria</taxon>
        <taxon>Bacillati</taxon>
        <taxon>Actinomycetota</taxon>
        <taxon>Actinomycetes</taxon>
        <taxon>Bifidobacteriales</taxon>
        <taxon>Bifidobacteriaceae</taxon>
        <taxon>Galliscardovia</taxon>
    </lineage>
</organism>
<comment type="caution">
    <text evidence="3">The sequence shown here is derived from an EMBL/GenBank/DDBJ whole genome shotgun (WGS) entry which is preliminary data.</text>
</comment>
<keyword evidence="4" id="KW-1185">Reference proteome</keyword>
<dbReference type="InterPro" id="IPR041682">
    <property type="entry name" value="AAA_14"/>
</dbReference>
<dbReference type="Pfam" id="PF13173">
    <property type="entry name" value="AAA_14"/>
    <property type="match status" value="1"/>
</dbReference>
<evidence type="ECO:0000259" key="2">
    <source>
        <dbReference type="Pfam" id="PF13635"/>
    </source>
</evidence>
<dbReference type="EMBL" id="BMDH01000002">
    <property type="protein sequence ID" value="GGI14083.1"/>
    <property type="molecule type" value="Genomic_DNA"/>
</dbReference>
<evidence type="ECO:0000313" key="4">
    <source>
        <dbReference type="Proteomes" id="UP000619536"/>
    </source>
</evidence>